<dbReference type="AlphaFoldDB" id="A0A914VLM7"/>
<protein>
    <submittedName>
        <fullName evidence="3">Uncharacterized protein</fullName>
    </submittedName>
</protein>
<feature type="signal peptide" evidence="1">
    <location>
        <begin position="1"/>
        <end position="23"/>
    </location>
</feature>
<accession>A0A914VLM7</accession>
<evidence type="ECO:0000313" key="3">
    <source>
        <dbReference type="WBParaSite" id="PSAMB.scaffold2087size25542.g16250.t1"/>
    </source>
</evidence>
<keyword evidence="2" id="KW-1185">Reference proteome</keyword>
<dbReference type="Proteomes" id="UP000887566">
    <property type="component" value="Unplaced"/>
</dbReference>
<proteinExistence type="predicted"/>
<sequence length="123" mass="13655">MQLTAVVLLSVYSFTALFAIVRADAGSEKQRICQERTLGLMVSACDGCLLPDVGEEELAKVETRAGAPAENGDSLKLTTRNANDVPRHAVETARRCCQRRCPMSEFRNVCCEQRSAMRMFLRL</sequence>
<feature type="chain" id="PRO_5036953573" evidence="1">
    <location>
        <begin position="24"/>
        <end position="123"/>
    </location>
</feature>
<evidence type="ECO:0000313" key="2">
    <source>
        <dbReference type="Proteomes" id="UP000887566"/>
    </source>
</evidence>
<evidence type="ECO:0000256" key="1">
    <source>
        <dbReference type="SAM" id="SignalP"/>
    </source>
</evidence>
<dbReference type="WBParaSite" id="PSAMB.scaffold2087size25542.g16250.t1">
    <property type="protein sequence ID" value="PSAMB.scaffold2087size25542.g16250.t1"/>
    <property type="gene ID" value="PSAMB.scaffold2087size25542.g16250"/>
</dbReference>
<name>A0A914VLM7_9BILA</name>
<organism evidence="2 3">
    <name type="scientific">Plectus sambesii</name>
    <dbReference type="NCBI Taxonomy" id="2011161"/>
    <lineage>
        <taxon>Eukaryota</taxon>
        <taxon>Metazoa</taxon>
        <taxon>Ecdysozoa</taxon>
        <taxon>Nematoda</taxon>
        <taxon>Chromadorea</taxon>
        <taxon>Plectida</taxon>
        <taxon>Plectina</taxon>
        <taxon>Plectoidea</taxon>
        <taxon>Plectidae</taxon>
        <taxon>Plectus</taxon>
    </lineage>
</organism>
<keyword evidence="1" id="KW-0732">Signal</keyword>
<reference evidence="3" key="1">
    <citation type="submission" date="2022-11" db="UniProtKB">
        <authorList>
            <consortium name="WormBaseParasite"/>
        </authorList>
    </citation>
    <scope>IDENTIFICATION</scope>
</reference>